<proteinExistence type="predicted"/>
<organism evidence="1 2">
    <name type="scientific">Mythimna loreyi</name>
    <dbReference type="NCBI Taxonomy" id="667449"/>
    <lineage>
        <taxon>Eukaryota</taxon>
        <taxon>Metazoa</taxon>
        <taxon>Ecdysozoa</taxon>
        <taxon>Arthropoda</taxon>
        <taxon>Hexapoda</taxon>
        <taxon>Insecta</taxon>
        <taxon>Pterygota</taxon>
        <taxon>Neoptera</taxon>
        <taxon>Endopterygota</taxon>
        <taxon>Lepidoptera</taxon>
        <taxon>Glossata</taxon>
        <taxon>Ditrysia</taxon>
        <taxon>Noctuoidea</taxon>
        <taxon>Noctuidae</taxon>
        <taxon>Noctuinae</taxon>
        <taxon>Hadenini</taxon>
        <taxon>Mythimna</taxon>
    </lineage>
</organism>
<evidence type="ECO:0000313" key="1">
    <source>
        <dbReference type="EMBL" id="KAJ8736035.1"/>
    </source>
</evidence>
<protein>
    <submittedName>
        <fullName evidence="1">Uncharacterized protein</fullName>
    </submittedName>
</protein>
<reference evidence="1" key="1">
    <citation type="submission" date="2023-03" db="EMBL/GenBank/DDBJ databases">
        <title>Chromosome-level genomes of two armyworms, Mythimna separata and Mythimna loreyi, provide insights into the biosynthesis and reception of sex pheromones.</title>
        <authorList>
            <person name="Zhao H."/>
        </authorList>
    </citation>
    <scope>NUCLEOTIDE SEQUENCE</scope>
    <source>
        <strain evidence="1">BeijingLab</strain>
    </source>
</reference>
<comment type="caution">
    <text evidence="1">The sequence shown here is derived from an EMBL/GenBank/DDBJ whole genome shotgun (WGS) entry which is preliminary data.</text>
</comment>
<keyword evidence="2" id="KW-1185">Reference proteome</keyword>
<gene>
    <name evidence="1" type="ORF">PYW08_006691</name>
</gene>
<evidence type="ECO:0000313" key="2">
    <source>
        <dbReference type="Proteomes" id="UP001231649"/>
    </source>
</evidence>
<dbReference type="EMBL" id="CM056778">
    <property type="protein sequence ID" value="KAJ8736035.1"/>
    <property type="molecule type" value="Genomic_DNA"/>
</dbReference>
<sequence>MHRKNIFVRFVATLARKFRVLQEVWILPWWGSGGLAAVPLWTLDTLVLIVKLCSTCTVAFGRIFVPVAMKSLHGETVLVTGAGHGIGRELAIQFAELGATVICWDNDSRRNNAVVDEIRLKDGESYGYTIDVTAREQVAATALRMRRQLSDVTMVVSNAGILSCAPISHLRQEAILKLIETNLLSHFWVIQAFLPSMIDRRHGHIVAINSSAGIMPCADMIPYCAAKFGLKGLMDSLTEELRLDTWTKNIQTTSVYLGTVATGMYPMPTHRFTSWYTEISAKQAAKTIIEGVRKNHRNISIPSFMKFLIDLNNLMPYKIRVILTDFFNIHHRGWFCFC</sequence>
<name>A0ACC2R7K6_9NEOP</name>
<accession>A0ACC2R7K6</accession>
<dbReference type="Proteomes" id="UP001231649">
    <property type="component" value="Chromosome 2"/>
</dbReference>